<evidence type="ECO:0000313" key="2">
    <source>
        <dbReference type="Proteomes" id="UP000230069"/>
    </source>
</evidence>
<gene>
    <name evidence="1" type="ORF">AQUCO_00400290v1</name>
</gene>
<reference evidence="1 2" key="1">
    <citation type="submission" date="2017-09" db="EMBL/GenBank/DDBJ databases">
        <title>WGS assembly of Aquilegia coerulea Goldsmith.</title>
        <authorList>
            <person name="Hodges S."/>
            <person name="Kramer E."/>
            <person name="Nordborg M."/>
            <person name="Tomkins J."/>
            <person name="Borevitz J."/>
            <person name="Derieg N."/>
            <person name="Yan J."/>
            <person name="Mihaltcheva S."/>
            <person name="Hayes R.D."/>
            <person name="Rokhsar D."/>
        </authorList>
    </citation>
    <scope>NUCLEOTIDE SEQUENCE [LARGE SCALE GENOMIC DNA]</scope>
    <source>
        <strain evidence="2">cv. Goldsmith</strain>
    </source>
</reference>
<dbReference type="PANTHER" id="PTHR34666">
    <property type="entry name" value="EXPRESSED PROTEIN"/>
    <property type="match status" value="1"/>
</dbReference>
<dbReference type="Proteomes" id="UP000230069">
    <property type="component" value="Unassembled WGS sequence"/>
</dbReference>
<evidence type="ECO:0000313" key="1">
    <source>
        <dbReference type="EMBL" id="PIA59290.1"/>
    </source>
</evidence>
<proteinExistence type="predicted"/>
<dbReference type="InParanoid" id="A0A2G5EU88"/>
<organism evidence="1 2">
    <name type="scientific">Aquilegia coerulea</name>
    <name type="common">Rocky mountain columbine</name>
    <dbReference type="NCBI Taxonomy" id="218851"/>
    <lineage>
        <taxon>Eukaryota</taxon>
        <taxon>Viridiplantae</taxon>
        <taxon>Streptophyta</taxon>
        <taxon>Embryophyta</taxon>
        <taxon>Tracheophyta</taxon>
        <taxon>Spermatophyta</taxon>
        <taxon>Magnoliopsida</taxon>
        <taxon>Ranunculales</taxon>
        <taxon>Ranunculaceae</taxon>
        <taxon>Thalictroideae</taxon>
        <taxon>Aquilegia</taxon>
    </lineage>
</organism>
<protein>
    <submittedName>
        <fullName evidence="1">Uncharacterized protein</fullName>
    </submittedName>
</protein>
<accession>A0A2G5EU88</accession>
<dbReference type="EMBL" id="KZ305021">
    <property type="protein sequence ID" value="PIA59290.1"/>
    <property type="molecule type" value="Genomic_DNA"/>
</dbReference>
<dbReference type="AlphaFoldDB" id="A0A2G5EU88"/>
<keyword evidence="2" id="KW-1185">Reference proteome</keyword>
<dbReference type="OrthoDB" id="1917400at2759"/>
<dbReference type="PANTHER" id="PTHR34666:SF1">
    <property type="entry name" value="OS02G0554800 PROTEIN"/>
    <property type="match status" value="1"/>
</dbReference>
<name>A0A2G5EU88_AQUCA</name>
<sequence>MGDFSFPTIVDPIPRLEYSASLWRVPSEVSFDSCREDDGLDEGVDIKREVSEEEKMDMLWENFNDESNCNTSSGNKGLWEASVSSSSVMASNKKPSMLVISKVLRKLFLLQN</sequence>